<dbReference type="EMBL" id="JADGMS010000006">
    <property type="protein sequence ID" value="KAF9680739.1"/>
    <property type="molecule type" value="Genomic_DNA"/>
</dbReference>
<keyword evidence="5" id="KW-1015">Disulfide bond</keyword>
<keyword evidence="3" id="KW-0295">Fungicide</keyword>
<accession>A0A835K1Z5</accession>
<dbReference type="Pfam" id="PF07333">
    <property type="entry name" value="SLR1-BP"/>
    <property type="match status" value="1"/>
</dbReference>
<feature type="compositionally biased region" description="Polar residues" evidence="6">
    <location>
        <begin position="86"/>
        <end position="99"/>
    </location>
</feature>
<gene>
    <name evidence="7" type="ORF">SADUNF_Sadunf06G0152800</name>
</gene>
<evidence type="ECO:0000313" key="8">
    <source>
        <dbReference type="Proteomes" id="UP000657918"/>
    </source>
</evidence>
<keyword evidence="4" id="KW-0611">Plant defense</keyword>
<keyword evidence="2" id="KW-0929">Antimicrobial</keyword>
<protein>
    <submittedName>
        <fullName evidence="7">Uncharacterized protein</fullName>
    </submittedName>
</protein>
<reference evidence="7 8" key="1">
    <citation type="submission" date="2020-10" db="EMBL/GenBank/DDBJ databases">
        <title>Plant Genome Project.</title>
        <authorList>
            <person name="Zhang R.-G."/>
        </authorList>
    </citation>
    <scope>NUCLEOTIDE SEQUENCE [LARGE SCALE GENOMIC DNA]</scope>
    <source>
        <strain evidence="7">FAFU-HL-1</strain>
        <tissue evidence="7">Leaf</tissue>
    </source>
</reference>
<evidence type="ECO:0000256" key="3">
    <source>
        <dbReference type="ARBA" id="ARBA00022577"/>
    </source>
</evidence>
<feature type="region of interest" description="Disordered" evidence="6">
    <location>
        <begin position="86"/>
        <end position="107"/>
    </location>
</feature>
<evidence type="ECO:0000256" key="1">
    <source>
        <dbReference type="ARBA" id="ARBA00006722"/>
    </source>
</evidence>
<evidence type="ECO:0000256" key="5">
    <source>
        <dbReference type="ARBA" id="ARBA00023157"/>
    </source>
</evidence>
<sequence length="107" mass="11606">MVAAASIGVANTAVSKGVKIEVAEFRHARAIHGANEMRIPERTCHKLLNMNSCDLKKCHQECSKKPLGVGQSLYPIHAAVIPYLDGQSTAPNGTTQESLADNWETYD</sequence>
<evidence type="ECO:0000313" key="7">
    <source>
        <dbReference type="EMBL" id="KAF9680739.1"/>
    </source>
</evidence>
<proteinExistence type="inferred from homology"/>
<organism evidence="7 8">
    <name type="scientific">Salix dunnii</name>
    <dbReference type="NCBI Taxonomy" id="1413687"/>
    <lineage>
        <taxon>Eukaryota</taxon>
        <taxon>Viridiplantae</taxon>
        <taxon>Streptophyta</taxon>
        <taxon>Embryophyta</taxon>
        <taxon>Tracheophyta</taxon>
        <taxon>Spermatophyta</taxon>
        <taxon>Magnoliopsida</taxon>
        <taxon>eudicotyledons</taxon>
        <taxon>Gunneridae</taxon>
        <taxon>Pentapetalae</taxon>
        <taxon>rosids</taxon>
        <taxon>fabids</taxon>
        <taxon>Malpighiales</taxon>
        <taxon>Salicaceae</taxon>
        <taxon>Saliceae</taxon>
        <taxon>Salix</taxon>
    </lineage>
</organism>
<dbReference type="OrthoDB" id="1077042at2759"/>
<evidence type="ECO:0000256" key="2">
    <source>
        <dbReference type="ARBA" id="ARBA00022529"/>
    </source>
</evidence>
<dbReference type="GO" id="GO:0050832">
    <property type="term" value="P:defense response to fungus"/>
    <property type="evidence" value="ECO:0007669"/>
    <property type="project" value="UniProtKB-KW"/>
</dbReference>
<dbReference type="AlphaFoldDB" id="A0A835K1Z5"/>
<dbReference type="InterPro" id="IPR010851">
    <property type="entry name" value="DEFL"/>
</dbReference>
<keyword evidence="8" id="KW-1185">Reference proteome</keyword>
<comment type="similarity">
    <text evidence="1">Belongs to the DEFL family.</text>
</comment>
<dbReference type="GO" id="GO:0031640">
    <property type="term" value="P:killing of cells of another organism"/>
    <property type="evidence" value="ECO:0007669"/>
    <property type="project" value="UniProtKB-KW"/>
</dbReference>
<evidence type="ECO:0000256" key="6">
    <source>
        <dbReference type="SAM" id="MobiDB-lite"/>
    </source>
</evidence>
<comment type="caution">
    <text evidence="7">The sequence shown here is derived from an EMBL/GenBank/DDBJ whole genome shotgun (WGS) entry which is preliminary data.</text>
</comment>
<dbReference type="Proteomes" id="UP000657918">
    <property type="component" value="Unassembled WGS sequence"/>
</dbReference>
<name>A0A835K1Z5_9ROSI</name>
<evidence type="ECO:0000256" key="4">
    <source>
        <dbReference type="ARBA" id="ARBA00022821"/>
    </source>
</evidence>